<dbReference type="Pfam" id="PF00196">
    <property type="entry name" value="GerE"/>
    <property type="match status" value="1"/>
</dbReference>
<accession>A0A8J3VV70</accession>
<dbReference type="RefSeq" id="WP_203923082.1">
    <property type="nucleotide sequence ID" value="NZ_BONZ01000083.1"/>
</dbReference>
<dbReference type="PANTHER" id="PTHR44688">
    <property type="entry name" value="DNA-BINDING TRANSCRIPTIONAL ACTIVATOR DEVR_DOSR"/>
    <property type="match status" value="1"/>
</dbReference>
<evidence type="ECO:0000256" key="1">
    <source>
        <dbReference type="ARBA" id="ARBA00023015"/>
    </source>
</evidence>
<evidence type="ECO:0000313" key="6">
    <source>
        <dbReference type="EMBL" id="GIH19629.1"/>
    </source>
</evidence>
<protein>
    <submittedName>
        <fullName evidence="6">DNA-binding response regulator</fullName>
    </submittedName>
</protein>
<dbReference type="SUPFAM" id="SSF52172">
    <property type="entry name" value="CheY-like"/>
    <property type="match status" value="1"/>
</dbReference>
<dbReference type="AlphaFoldDB" id="A0A8J3VV70"/>
<evidence type="ECO:0000259" key="5">
    <source>
        <dbReference type="PROSITE" id="PS50043"/>
    </source>
</evidence>
<evidence type="ECO:0000256" key="3">
    <source>
        <dbReference type="ARBA" id="ARBA00023163"/>
    </source>
</evidence>
<evidence type="ECO:0000256" key="4">
    <source>
        <dbReference type="SAM" id="MobiDB-lite"/>
    </source>
</evidence>
<dbReference type="PANTHER" id="PTHR44688:SF16">
    <property type="entry name" value="DNA-BINDING TRANSCRIPTIONAL ACTIVATOR DEVR_DOSR"/>
    <property type="match status" value="1"/>
</dbReference>
<dbReference type="EMBL" id="BONZ01000083">
    <property type="protein sequence ID" value="GIH19629.1"/>
    <property type="molecule type" value="Genomic_DNA"/>
</dbReference>
<dbReference type="InterPro" id="IPR011006">
    <property type="entry name" value="CheY-like_superfamily"/>
</dbReference>
<name>A0A8J3VV70_9ACTN</name>
<reference evidence="6" key="1">
    <citation type="submission" date="2021-01" db="EMBL/GenBank/DDBJ databases">
        <title>Whole genome shotgun sequence of Rugosimonospora africana NBRC 104875.</title>
        <authorList>
            <person name="Komaki H."/>
            <person name="Tamura T."/>
        </authorList>
    </citation>
    <scope>NUCLEOTIDE SEQUENCE</scope>
    <source>
        <strain evidence="6">NBRC 104875</strain>
    </source>
</reference>
<proteinExistence type="predicted"/>
<sequence>MIRVDVVDRSPVFITGLVQILSETGIRVGLAQTSLDRSIRRRADALILDSEAVAHQDLNAVIAELVGHTGVLVVCPEPPADTGVYLGAGATAVVSKQDSGQTLVATVRAVAEGFAATRRGEPMADDPMDDQSPQANLSDREEQVLRQISRGLTHGQIATRLGISPHTVDTYVKRIRAKLRVGNKAELTRVALLGGAGLSSGSLVTRPHRERNPTARTA</sequence>
<organism evidence="6 7">
    <name type="scientific">Rugosimonospora africana</name>
    <dbReference type="NCBI Taxonomy" id="556532"/>
    <lineage>
        <taxon>Bacteria</taxon>
        <taxon>Bacillati</taxon>
        <taxon>Actinomycetota</taxon>
        <taxon>Actinomycetes</taxon>
        <taxon>Micromonosporales</taxon>
        <taxon>Micromonosporaceae</taxon>
        <taxon>Rugosimonospora</taxon>
    </lineage>
</organism>
<comment type="caution">
    <text evidence="6">The sequence shown here is derived from an EMBL/GenBank/DDBJ whole genome shotgun (WGS) entry which is preliminary data.</text>
</comment>
<evidence type="ECO:0000313" key="7">
    <source>
        <dbReference type="Proteomes" id="UP000642748"/>
    </source>
</evidence>
<dbReference type="SMART" id="SM00421">
    <property type="entry name" value="HTH_LUXR"/>
    <property type="match status" value="1"/>
</dbReference>
<keyword evidence="3" id="KW-0804">Transcription</keyword>
<dbReference type="PRINTS" id="PR00038">
    <property type="entry name" value="HTHLUXR"/>
</dbReference>
<dbReference type="PROSITE" id="PS50043">
    <property type="entry name" value="HTH_LUXR_2"/>
    <property type="match status" value="1"/>
</dbReference>
<dbReference type="Proteomes" id="UP000642748">
    <property type="component" value="Unassembled WGS sequence"/>
</dbReference>
<dbReference type="InterPro" id="IPR000792">
    <property type="entry name" value="Tscrpt_reg_LuxR_C"/>
</dbReference>
<evidence type="ECO:0000256" key="2">
    <source>
        <dbReference type="ARBA" id="ARBA00023125"/>
    </source>
</evidence>
<dbReference type="Gene3D" id="3.40.50.2300">
    <property type="match status" value="1"/>
</dbReference>
<feature type="domain" description="HTH luxR-type" evidence="5">
    <location>
        <begin position="130"/>
        <end position="195"/>
    </location>
</feature>
<feature type="region of interest" description="Disordered" evidence="4">
    <location>
        <begin position="198"/>
        <end position="218"/>
    </location>
</feature>
<dbReference type="SUPFAM" id="SSF46894">
    <property type="entry name" value="C-terminal effector domain of the bipartite response regulators"/>
    <property type="match status" value="1"/>
</dbReference>
<keyword evidence="1" id="KW-0805">Transcription regulation</keyword>
<keyword evidence="2 6" id="KW-0238">DNA-binding</keyword>
<dbReference type="GO" id="GO:0003677">
    <property type="term" value="F:DNA binding"/>
    <property type="evidence" value="ECO:0007669"/>
    <property type="project" value="UniProtKB-KW"/>
</dbReference>
<dbReference type="CDD" id="cd06170">
    <property type="entry name" value="LuxR_C_like"/>
    <property type="match status" value="1"/>
</dbReference>
<dbReference type="GO" id="GO:0006355">
    <property type="term" value="P:regulation of DNA-templated transcription"/>
    <property type="evidence" value="ECO:0007669"/>
    <property type="project" value="InterPro"/>
</dbReference>
<gene>
    <name evidence="6" type="primary">narL</name>
    <name evidence="6" type="ORF">Raf01_78010</name>
</gene>
<keyword evidence="7" id="KW-1185">Reference proteome</keyword>
<dbReference type="InterPro" id="IPR016032">
    <property type="entry name" value="Sig_transdc_resp-reg_C-effctor"/>
</dbReference>